<reference evidence="2" key="1">
    <citation type="journal article" date="2014" name="Nucleic Acids Res.">
        <title>The evolutionary dynamics of variant antigen genes in Babesia reveal a history of genomic innovation underlying host-parasite interaction.</title>
        <authorList>
            <person name="Jackson A.P."/>
            <person name="Otto T.D."/>
            <person name="Darby A."/>
            <person name="Ramaprasad A."/>
            <person name="Xia D."/>
            <person name="Echaide I.E."/>
            <person name="Farber M."/>
            <person name="Gahlot S."/>
            <person name="Gamble J."/>
            <person name="Gupta D."/>
            <person name="Gupta Y."/>
            <person name="Jackson L."/>
            <person name="Malandrin L."/>
            <person name="Malas T.B."/>
            <person name="Moussa E."/>
            <person name="Nair M."/>
            <person name="Reid A.J."/>
            <person name="Sanders M."/>
            <person name="Sharma J."/>
            <person name="Tracey A."/>
            <person name="Quail M.A."/>
            <person name="Weir W."/>
            <person name="Wastling J.M."/>
            <person name="Hall N."/>
            <person name="Willadsen P."/>
            <person name="Lingelbach K."/>
            <person name="Shiels B."/>
            <person name="Tait A."/>
            <person name="Berriman M."/>
            <person name="Allred D.R."/>
            <person name="Pain A."/>
        </authorList>
    </citation>
    <scope>NUCLEOTIDE SEQUENCE [LARGE SCALE GENOMIC DNA]</scope>
    <source>
        <strain evidence="2">Bond</strain>
    </source>
</reference>
<dbReference type="GeneID" id="24566250"/>
<name>A0A061DDU9_BABBI</name>
<gene>
    <name evidence="1" type="ORF">BBBOND_0402010</name>
</gene>
<accession>A0A061DDU9</accession>
<evidence type="ECO:0000313" key="2">
    <source>
        <dbReference type="Proteomes" id="UP000033188"/>
    </source>
</evidence>
<dbReference type="EMBL" id="LK391710">
    <property type="protein sequence ID" value="CDR97709.1"/>
    <property type="molecule type" value="Genomic_DNA"/>
</dbReference>
<dbReference type="KEGG" id="bbig:BBBOND_0402010"/>
<sequence>MLQIFAALFNHANTLKFRRYVAQNVLQTLGVPCYPVVNTAATGRTQTLLTLSAAINEMLCNFKRLRHV</sequence>
<dbReference type="VEuPathDB" id="PiroplasmaDB:BBBOND_0402010"/>
<dbReference type="RefSeq" id="XP_012769895.1">
    <property type="nucleotide sequence ID" value="XM_012914441.1"/>
</dbReference>
<keyword evidence="2" id="KW-1185">Reference proteome</keyword>
<organism evidence="1 2">
    <name type="scientific">Babesia bigemina</name>
    <dbReference type="NCBI Taxonomy" id="5866"/>
    <lineage>
        <taxon>Eukaryota</taxon>
        <taxon>Sar</taxon>
        <taxon>Alveolata</taxon>
        <taxon>Apicomplexa</taxon>
        <taxon>Aconoidasida</taxon>
        <taxon>Piroplasmida</taxon>
        <taxon>Babesiidae</taxon>
        <taxon>Babesia</taxon>
    </lineage>
</organism>
<protein>
    <submittedName>
        <fullName evidence="1">Uncharacterized protein</fullName>
    </submittedName>
</protein>
<dbReference type="AlphaFoldDB" id="A0A061DDU9"/>
<dbReference type="Proteomes" id="UP000033188">
    <property type="component" value="Chromosome 4"/>
</dbReference>
<evidence type="ECO:0000313" key="1">
    <source>
        <dbReference type="EMBL" id="CDR97709.1"/>
    </source>
</evidence>
<proteinExistence type="predicted"/>